<evidence type="ECO:0000313" key="12">
    <source>
        <dbReference type="Ensembl" id="ENSCSEP00000029771.1"/>
    </source>
</evidence>
<feature type="compositionally biased region" description="Acidic residues" evidence="10">
    <location>
        <begin position="10"/>
        <end position="22"/>
    </location>
</feature>
<feature type="domain" description="C2H2-type" evidence="11">
    <location>
        <begin position="43"/>
        <end position="70"/>
    </location>
</feature>
<dbReference type="InterPro" id="IPR013087">
    <property type="entry name" value="Znf_C2H2_type"/>
</dbReference>
<dbReference type="GO" id="GO:0008270">
    <property type="term" value="F:zinc ion binding"/>
    <property type="evidence" value="ECO:0007669"/>
    <property type="project" value="UniProtKB-KW"/>
</dbReference>
<proteinExistence type="predicted"/>
<evidence type="ECO:0000256" key="4">
    <source>
        <dbReference type="ARBA" id="ARBA00022771"/>
    </source>
</evidence>
<dbReference type="PROSITE" id="PS50157">
    <property type="entry name" value="ZINC_FINGER_C2H2_2"/>
    <property type="match status" value="3"/>
</dbReference>
<keyword evidence="5" id="KW-0862">Zinc</keyword>
<dbReference type="Pfam" id="PF13465">
    <property type="entry name" value="zf-H2C2_2"/>
    <property type="match status" value="1"/>
</dbReference>
<keyword evidence="8" id="KW-0539">Nucleus</keyword>
<dbReference type="InterPro" id="IPR036236">
    <property type="entry name" value="Znf_C2H2_sf"/>
</dbReference>
<feature type="region of interest" description="Disordered" evidence="10">
    <location>
        <begin position="1"/>
        <end position="39"/>
    </location>
</feature>
<evidence type="ECO:0000256" key="3">
    <source>
        <dbReference type="ARBA" id="ARBA00022737"/>
    </source>
</evidence>
<evidence type="ECO:0000256" key="8">
    <source>
        <dbReference type="ARBA" id="ARBA00023242"/>
    </source>
</evidence>
<keyword evidence="6" id="KW-0805">Transcription regulation</keyword>
<dbReference type="Ensembl" id="ENSCSET00000030173.1">
    <property type="protein sequence ID" value="ENSCSEP00000029771.1"/>
    <property type="gene ID" value="ENSCSEG00000019047.1"/>
</dbReference>
<feature type="domain" description="C2H2-type" evidence="11">
    <location>
        <begin position="71"/>
        <end position="98"/>
    </location>
</feature>
<feature type="compositionally biased region" description="Basic and acidic residues" evidence="10">
    <location>
        <begin position="27"/>
        <end position="38"/>
    </location>
</feature>
<dbReference type="Proteomes" id="UP000265120">
    <property type="component" value="Chromosome 18"/>
</dbReference>
<dbReference type="SMART" id="SM00355">
    <property type="entry name" value="ZnF_C2H2"/>
    <property type="match status" value="3"/>
</dbReference>
<dbReference type="GeneTree" id="ENSGT00950000182774"/>
<comment type="subcellular location">
    <subcellularLocation>
        <location evidence="1">Nucleus</location>
    </subcellularLocation>
</comment>
<evidence type="ECO:0000256" key="10">
    <source>
        <dbReference type="SAM" id="MobiDB-lite"/>
    </source>
</evidence>
<keyword evidence="13" id="KW-1185">Reference proteome</keyword>
<keyword evidence="2" id="KW-0479">Metal-binding</keyword>
<reference evidence="12 13" key="1">
    <citation type="journal article" date="2014" name="Nat. Genet.">
        <title>Whole-genome sequence of a flatfish provides insights into ZW sex chromosome evolution and adaptation to a benthic lifestyle.</title>
        <authorList>
            <person name="Chen S."/>
            <person name="Zhang G."/>
            <person name="Shao C."/>
            <person name="Huang Q."/>
            <person name="Liu G."/>
            <person name="Zhang P."/>
            <person name="Song W."/>
            <person name="An N."/>
            <person name="Chalopin D."/>
            <person name="Volff J.N."/>
            <person name="Hong Y."/>
            <person name="Li Q."/>
            <person name="Sha Z."/>
            <person name="Zhou H."/>
            <person name="Xie M."/>
            <person name="Yu Q."/>
            <person name="Liu Y."/>
            <person name="Xiang H."/>
            <person name="Wang N."/>
            <person name="Wu K."/>
            <person name="Yang C."/>
            <person name="Zhou Q."/>
            <person name="Liao X."/>
            <person name="Yang L."/>
            <person name="Hu Q."/>
            <person name="Zhang J."/>
            <person name="Meng L."/>
            <person name="Jin L."/>
            <person name="Tian Y."/>
            <person name="Lian J."/>
            <person name="Yang J."/>
            <person name="Miao G."/>
            <person name="Liu S."/>
            <person name="Liang Z."/>
            <person name="Yan F."/>
            <person name="Li Y."/>
            <person name="Sun B."/>
            <person name="Zhang H."/>
            <person name="Zhang J."/>
            <person name="Zhu Y."/>
            <person name="Du M."/>
            <person name="Zhao Y."/>
            <person name="Schartl M."/>
            <person name="Tang Q."/>
            <person name="Wang J."/>
        </authorList>
    </citation>
    <scope>NUCLEOTIDE SEQUENCE</scope>
</reference>
<evidence type="ECO:0000259" key="11">
    <source>
        <dbReference type="PROSITE" id="PS50157"/>
    </source>
</evidence>
<dbReference type="GO" id="GO:0005634">
    <property type="term" value="C:nucleus"/>
    <property type="evidence" value="ECO:0007669"/>
    <property type="project" value="UniProtKB-SubCell"/>
</dbReference>
<evidence type="ECO:0000256" key="6">
    <source>
        <dbReference type="ARBA" id="ARBA00023015"/>
    </source>
</evidence>
<dbReference type="Gene3D" id="3.30.160.60">
    <property type="entry name" value="Classic Zinc Finger"/>
    <property type="match status" value="3"/>
</dbReference>
<name>A0A3P8WWK7_CYNSE</name>
<organism evidence="12 13">
    <name type="scientific">Cynoglossus semilaevis</name>
    <name type="common">Tongue sole</name>
    <dbReference type="NCBI Taxonomy" id="244447"/>
    <lineage>
        <taxon>Eukaryota</taxon>
        <taxon>Metazoa</taxon>
        <taxon>Chordata</taxon>
        <taxon>Craniata</taxon>
        <taxon>Vertebrata</taxon>
        <taxon>Euteleostomi</taxon>
        <taxon>Actinopterygii</taxon>
        <taxon>Neopterygii</taxon>
        <taxon>Teleostei</taxon>
        <taxon>Neoteleostei</taxon>
        <taxon>Acanthomorphata</taxon>
        <taxon>Carangaria</taxon>
        <taxon>Pleuronectiformes</taxon>
        <taxon>Pleuronectoidei</taxon>
        <taxon>Cynoglossidae</taxon>
        <taxon>Cynoglossinae</taxon>
        <taxon>Cynoglossus</taxon>
    </lineage>
</organism>
<evidence type="ECO:0000256" key="2">
    <source>
        <dbReference type="ARBA" id="ARBA00022723"/>
    </source>
</evidence>
<dbReference type="Pfam" id="PF00096">
    <property type="entry name" value="zf-C2H2"/>
    <property type="match status" value="1"/>
</dbReference>
<protein>
    <recommendedName>
        <fullName evidence="11">C2H2-type domain-containing protein</fullName>
    </recommendedName>
</protein>
<evidence type="ECO:0000256" key="1">
    <source>
        <dbReference type="ARBA" id="ARBA00004123"/>
    </source>
</evidence>
<dbReference type="AlphaFoldDB" id="A0A3P8WWK7"/>
<dbReference type="PANTHER" id="PTHR24394:SF48">
    <property type="entry name" value="ZINC FINGER PROTEIN 771"/>
    <property type="match status" value="1"/>
</dbReference>
<reference evidence="12" key="2">
    <citation type="submission" date="2025-08" db="UniProtKB">
        <authorList>
            <consortium name="Ensembl"/>
        </authorList>
    </citation>
    <scope>IDENTIFICATION</scope>
</reference>
<accession>A0A3P8WWK7</accession>
<evidence type="ECO:0000256" key="5">
    <source>
        <dbReference type="ARBA" id="ARBA00022833"/>
    </source>
</evidence>
<dbReference type="SUPFAM" id="SSF57667">
    <property type="entry name" value="beta-beta-alpha zinc fingers"/>
    <property type="match status" value="2"/>
</dbReference>
<keyword evidence="3" id="KW-0677">Repeat</keyword>
<reference evidence="12" key="3">
    <citation type="submission" date="2025-09" db="UniProtKB">
        <authorList>
            <consortium name="Ensembl"/>
        </authorList>
    </citation>
    <scope>IDENTIFICATION</scope>
</reference>
<evidence type="ECO:0000256" key="7">
    <source>
        <dbReference type="ARBA" id="ARBA00023163"/>
    </source>
</evidence>
<feature type="domain" description="C2H2-type" evidence="11">
    <location>
        <begin position="99"/>
        <end position="125"/>
    </location>
</feature>
<dbReference type="GO" id="GO:0000981">
    <property type="term" value="F:DNA-binding transcription factor activity, RNA polymerase II-specific"/>
    <property type="evidence" value="ECO:0007669"/>
    <property type="project" value="TreeGrafter"/>
</dbReference>
<dbReference type="PROSITE" id="PS00028">
    <property type="entry name" value="ZINC_FINGER_C2H2_1"/>
    <property type="match status" value="3"/>
</dbReference>
<evidence type="ECO:0000256" key="9">
    <source>
        <dbReference type="PROSITE-ProRule" id="PRU00042"/>
    </source>
</evidence>
<evidence type="ECO:0000313" key="13">
    <source>
        <dbReference type="Proteomes" id="UP000265120"/>
    </source>
</evidence>
<keyword evidence="7" id="KW-0804">Transcription</keyword>
<dbReference type="PANTHER" id="PTHR24394">
    <property type="entry name" value="ZINC FINGER PROTEIN"/>
    <property type="match status" value="1"/>
</dbReference>
<dbReference type="GO" id="GO:0003677">
    <property type="term" value="F:DNA binding"/>
    <property type="evidence" value="ECO:0007669"/>
    <property type="project" value="UniProtKB-KW"/>
</dbReference>
<sequence length="125" mass="14218">MSPPHRCTDDEAEDSAETEDSDVGWAESREAEEEKGLRSVENFSCSVCGKRFGRGNDLRRHMKGHTGEKPFSCSECGKRFIQKSDLKRHENSHTGEKPFSCSVCGRSFGQKSDLRRHEKTFKHSH</sequence>
<feature type="region of interest" description="Disordered" evidence="10">
    <location>
        <begin position="105"/>
        <end position="125"/>
    </location>
</feature>
<keyword evidence="4 9" id="KW-0863">Zinc-finger</keyword>